<feature type="compositionally biased region" description="Polar residues" evidence="1">
    <location>
        <begin position="20"/>
        <end position="30"/>
    </location>
</feature>
<dbReference type="AlphaFoldDB" id="A0A0B6YBX9"/>
<reference evidence="2" key="1">
    <citation type="submission" date="2014-12" db="EMBL/GenBank/DDBJ databases">
        <title>Insight into the proteome of Arion vulgaris.</title>
        <authorList>
            <person name="Aradska J."/>
            <person name="Bulat T."/>
            <person name="Smidak R."/>
            <person name="Sarate P."/>
            <person name="Gangsoo J."/>
            <person name="Sialana F."/>
            <person name="Bilban M."/>
            <person name="Lubec G."/>
        </authorList>
    </citation>
    <scope>NUCLEOTIDE SEQUENCE</scope>
    <source>
        <tissue evidence="2">Skin</tissue>
    </source>
</reference>
<gene>
    <name evidence="2" type="primary">ORF20989</name>
</gene>
<feature type="non-terminal residue" evidence="2">
    <location>
        <position position="1"/>
    </location>
</feature>
<protein>
    <submittedName>
        <fullName evidence="2">Uncharacterized protein</fullName>
    </submittedName>
</protein>
<dbReference type="EMBL" id="HACG01006814">
    <property type="protein sequence ID" value="CEK53679.1"/>
    <property type="molecule type" value="Transcribed_RNA"/>
</dbReference>
<organism evidence="2">
    <name type="scientific">Arion vulgaris</name>
    <dbReference type="NCBI Taxonomy" id="1028688"/>
    <lineage>
        <taxon>Eukaryota</taxon>
        <taxon>Metazoa</taxon>
        <taxon>Spiralia</taxon>
        <taxon>Lophotrochozoa</taxon>
        <taxon>Mollusca</taxon>
        <taxon>Gastropoda</taxon>
        <taxon>Heterobranchia</taxon>
        <taxon>Euthyneura</taxon>
        <taxon>Panpulmonata</taxon>
        <taxon>Eupulmonata</taxon>
        <taxon>Stylommatophora</taxon>
        <taxon>Helicina</taxon>
        <taxon>Arionoidea</taxon>
        <taxon>Arionidae</taxon>
        <taxon>Arion</taxon>
    </lineage>
</organism>
<feature type="region of interest" description="Disordered" evidence="1">
    <location>
        <begin position="1"/>
        <end position="45"/>
    </location>
</feature>
<feature type="compositionally biased region" description="Basic and acidic residues" evidence="1">
    <location>
        <begin position="87"/>
        <end position="97"/>
    </location>
</feature>
<sequence>GMRSRTKNSSRATANDVGKKSNNSPTSNGAVSRQSLSDDRSSDLVSQIQDNIMDAKKIGLDNVPIEEIEKRLELMKSPDASGGKNTSQDKSKACSLQ</sequence>
<feature type="region of interest" description="Disordered" evidence="1">
    <location>
        <begin position="74"/>
        <end position="97"/>
    </location>
</feature>
<proteinExistence type="predicted"/>
<evidence type="ECO:0000256" key="1">
    <source>
        <dbReference type="SAM" id="MobiDB-lite"/>
    </source>
</evidence>
<accession>A0A0B6YBX9</accession>
<name>A0A0B6YBX9_9EUPU</name>
<evidence type="ECO:0000313" key="2">
    <source>
        <dbReference type="EMBL" id="CEK53679.1"/>
    </source>
</evidence>